<dbReference type="GO" id="GO:0004065">
    <property type="term" value="F:arylsulfatase activity"/>
    <property type="evidence" value="ECO:0007669"/>
    <property type="project" value="TreeGrafter"/>
</dbReference>
<proteinExistence type="inferred from homology"/>
<reference evidence="7 8" key="1">
    <citation type="journal article" date="2013" name="Mar. Genomics">
        <title>Expression of sulfatases in Rhodopirellula baltica and the diversity of sulfatases in the genus Rhodopirellula.</title>
        <authorList>
            <person name="Wegner C.E."/>
            <person name="Richter-Heitmann T."/>
            <person name="Klindworth A."/>
            <person name="Klockow C."/>
            <person name="Richter M."/>
            <person name="Achstetter T."/>
            <person name="Glockner F.O."/>
            <person name="Harder J."/>
        </authorList>
    </citation>
    <scope>NUCLEOTIDE SEQUENCE [LARGE SCALE GENOMIC DNA]</scope>
    <source>
        <strain evidence="7 8">SM1</strain>
    </source>
</reference>
<evidence type="ECO:0000256" key="5">
    <source>
        <dbReference type="SAM" id="SignalP"/>
    </source>
</evidence>
<dbReference type="PATRIC" id="fig|1265738.3.peg.3779"/>
<keyword evidence="4" id="KW-0106">Calcium</keyword>
<dbReference type="RefSeq" id="WP_008698914.1">
    <property type="nucleotide sequence ID" value="NZ_ANOG01000540.1"/>
</dbReference>
<evidence type="ECO:0000313" key="7">
    <source>
        <dbReference type="EMBL" id="EMI19316.1"/>
    </source>
</evidence>
<dbReference type="OrthoDB" id="5901192at2"/>
<dbReference type="Proteomes" id="UP000011991">
    <property type="component" value="Unassembled WGS sequence"/>
</dbReference>
<feature type="chain" id="PRO_5004070689" evidence="5">
    <location>
        <begin position="20"/>
        <end position="445"/>
    </location>
</feature>
<comment type="caution">
    <text evidence="7">The sequence shown here is derived from an EMBL/GenBank/DDBJ whole genome shotgun (WGS) entry which is preliminary data.</text>
</comment>
<dbReference type="InterPro" id="IPR024607">
    <property type="entry name" value="Sulfatase_CS"/>
</dbReference>
<name>M5RJG3_9BACT</name>
<dbReference type="PROSITE" id="PS00149">
    <property type="entry name" value="SULFATASE_2"/>
    <property type="match status" value="1"/>
</dbReference>
<keyword evidence="8" id="KW-1185">Reference proteome</keyword>
<organism evidence="7 8">
    <name type="scientific">Rhodopirellula maiorica SM1</name>
    <dbReference type="NCBI Taxonomy" id="1265738"/>
    <lineage>
        <taxon>Bacteria</taxon>
        <taxon>Pseudomonadati</taxon>
        <taxon>Planctomycetota</taxon>
        <taxon>Planctomycetia</taxon>
        <taxon>Pirellulales</taxon>
        <taxon>Pirellulaceae</taxon>
        <taxon>Novipirellula</taxon>
    </lineage>
</organism>
<feature type="signal peptide" evidence="5">
    <location>
        <begin position="1"/>
        <end position="19"/>
    </location>
</feature>
<dbReference type="EMBL" id="ANOG01000540">
    <property type="protein sequence ID" value="EMI19316.1"/>
    <property type="molecule type" value="Genomic_DNA"/>
</dbReference>
<evidence type="ECO:0000313" key="8">
    <source>
        <dbReference type="Proteomes" id="UP000011991"/>
    </source>
</evidence>
<comment type="similarity">
    <text evidence="1">Belongs to the sulfatase family.</text>
</comment>
<sequence>MKFLSAITLVLLSVSAASAANSDRPNIVVFLTDDQGYGDLGCYGSKDIVTPNIDRLCAEGMKLTSFYVHNRCSPTRAALMTGCHAQRVGVNNVVYRKEKIGLNTDEITVAELLKTAGYATGIVGKWHLGEWNEFNPVNHGFDSFFGFMECDDKKTTAIYRNQQIVETVKHKTNGIHSPKLLAAGIEFIKQHKDRPFFLYYASPLPHVKWLPHPRFQGSSKQGTYGDVVQEIDWQVGELMKTLEELDLTENTLVVFASDNGPQLNVKGYGSAGLLRDGKWTNFEGGIRVPCIMRWPKVIPPGSTNDEITAIIDMLPTFCLIAGIAPPADRVIDGRNILPYMRDEQVDAPIHDSFIVPDATIRHGDWKLFVKSQTPGGGKSDTIGKTDRVAAAAGSLFNLKNDVSETTNVAAEHPEKVQQLTERMKTFTKELDANSRPIGTLSTETN</sequence>
<dbReference type="PANTHER" id="PTHR42693:SF53">
    <property type="entry name" value="ENDO-4-O-SULFATASE"/>
    <property type="match status" value="1"/>
</dbReference>
<evidence type="ECO:0000256" key="1">
    <source>
        <dbReference type="ARBA" id="ARBA00008779"/>
    </source>
</evidence>
<dbReference type="Gene3D" id="3.40.720.10">
    <property type="entry name" value="Alkaline Phosphatase, subunit A"/>
    <property type="match status" value="1"/>
</dbReference>
<dbReference type="InterPro" id="IPR017850">
    <property type="entry name" value="Alkaline_phosphatase_core_sf"/>
</dbReference>
<dbReference type="Pfam" id="PF00884">
    <property type="entry name" value="Sulfatase"/>
    <property type="match status" value="1"/>
</dbReference>
<keyword evidence="2" id="KW-0479">Metal-binding</keyword>
<gene>
    <name evidence="7" type="ORF">RMSM_03774</name>
</gene>
<protein>
    <submittedName>
        <fullName evidence="7">Arylsulfatase A</fullName>
    </submittedName>
</protein>
<keyword evidence="3" id="KW-0378">Hydrolase</keyword>
<dbReference type="Gene3D" id="3.30.1120.10">
    <property type="match status" value="1"/>
</dbReference>
<feature type="domain" description="Sulfatase N-terminal" evidence="6">
    <location>
        <begin position="25"/>
        <end position="322"/>
    </location>
</feature>
<dbReference type="GO" id="GO:0046872">
    <property type="term" value="F:metal ion binding"/>
    <property type="evidence" value="ECO:0007669"/>
    <property type="project" value="UniProtKB-KW"/>
</dbReference>
<dbReference type="PANTHER" id="PTHR42693">
    <property type="entry name" value="ARYLSULFATASE FAMILY MEMBER"/>
    <property type="match status" value="1"/>
</dbReference>
<dbReference type="InterPro" id="IPR000917">
    <property type="entry name" value="Sulfatase_N"/>
</dbReference>
<dbReference type="InterPro" id="IPR050738">
    <property type="entry name" value="Sulfatase"/>
</dbReference>
<dbReference type="SUPFAM" id="SSF53649">
    <property type="entry name" value="Alkaline phosphatase-like"/>
    <property type="match status" value="1"/>
</dbReference>
<keyword evidence="5" id="KW-0732">Signal</keyword>
<evidence type="ECO:0000256" key="3">
    <source>
        <dbReference type="ARBA" id="ARBA00022801"/>
    </source>
</evidence>
<evidence type="ECO:0000256" key="4">
    <source>
        <dbReference type="ARBA" id="ARBA00022837"/>
    </source>
</evidence>
<accession>M5RJG3</accession>
<evidence type="ECO:0000256" key="2">
    <source>
        <dbReference type="ARBA" id="ARBA00022723"/>
    </source>
</evidence>
<evidence type="ECO:0000259" key="6">
    <source>
        <dbReference type="Pfam" id="PF00884"/>
    </source>
</evidence>
<dbReference type="AlphaFoldDB" id="M5RJG3"/>